<keyword evidence="3 12" id="KW-0444">Lipid biosynthesis</keyword>
<keyword evidence="5 12" id="KW-0812">Transmembrane</keyword>
<feature type="active site" evidence="12">
    <location>
        <position position="224"/>
    </location>
</feature>
<feature type="domain" description="PLD phosphodiesterase" evidence="14">
    <location>
        <begin position="217"/>
        <end position="244"/>
    </location>
</feature>
<feature type="transmembrane region" description="Helical" evidence="12">
    <location>
        <begin position="6"/>
        <end position="25"/>
    </location>
</feature>
<dbReference type="Proteomes" id="UP000600565">
    <property type="component" value="Unassembled WGS sequence"/>
</dbReference>
<keyword evidence="16" id="KW-1185">Reference proteome</keyword>
<dbReference type="Pfam" id="PF13396">
    <property type="entry name" value="PLDc_N"/>
    <property type="match status" value="1"/>
</dbReference>
<protein>
    <recommendedName>
        <fullName evidence="12 13">Cardiolipin synthase</fullName>
        <shortName evidence="12">CL synthase</shortName>
        <ecNumber evidence="12 13">2.7.8.-</ecNumber>
    </recommendedName>
</protein>
<gene>
    <name evidence="15" type="primary">cls</name>
    <name evidence="15" type="ORF">H9632_13340</name>
</gene>
<organism evidence="15 16">
    <name type="scientific">Solibacillus merdavium</name>
    <dbReference type="NCBI Taxonomy" id="2762218"/>
    <lineage>
        <taxon>Bacteria</taxon>
        <taxon>Bacillati</taxon>
        <taxon>Bacillota</taxon>
        <taxon>Bacilli</taxon>
        <taxon>Bacillales</taxon>
        <taxon>Caryophanaceae</taxon>
        <taxon>Solibacillus</taxon>
    </lineage>
</organism>
<dbReference type="InterPro" id="IPR025202">
    <property type="entry name" value="PLD-like_dom"/>
</dbReference>
<dbReference type="SUPFAM" id="SSF56024">
    <property type="entry name" value="Phospholipase D/nuclease"/>
    <property type="match status" value="2"/>
</dbReference>
<keyword evidence="9 12" id="KW-0472">Membrane</keyword>
<dbReference type="CDD" id="cd09112">
    <property type="entry name" value="PLDc_CLS_2"/>
    <property type="match status" value="1"/>
</dbReference>
<name>A0ABR8XQ15_9BACL</name>
<dbReference type="CDD" id="cd09110">
    <property type="entry name" value="PLDc_CLS_1"/>
    <property type="match status" value="1"/>
</dbReference>
<dbReference type="PANTHER" id="PTHR21248">
    <property type="entry name" value="CARDIOLIPIN SYNTHASE"/>
    <property type="match status" value="1"/>
</dbReference>
<evidence type="ECO:0000256" key="10">
    <source>
        <dbReference type="ARBA" id="ARBA00023209"/>
    </source>
</evidence>
<sequence>MTLIGFLMVTVYLLNILFALMLIFISRKSASSTWAWLFVLFFLPVIGFVFYLLLGRNLQKKHFVRWHAVQQEESIEAFQDQHSALAEGTYEFPNEITKRHQGLIKMNVDYNHALLSSKNDVAILAEGKEKFRSVIEDIENAKSTIHIQYYIYKMDEVGKSIFNALVKKAKEGIEVKMIYDDLGSRTLRKKDLKKLMDAGGQVEAFFSSYLKLFNPRINFRNHRKLIIIDGRIGYIGGFNVGKEYACLDDEIGYWRDTHLRIEGNSVYNMQAHFLFDWHQARNEELKEVEQRYFPSFTVDADTPVQIVSSGPDTDFESIKNSYIRMILSAKKYVYIQTPYYVPDEAFLHAIQIAASSGVDVRIMTPEKTDHPFVYGANSAYGGDLLESGGRVYRYKKGFLHAKMLVIDDELATIGTANIDVRSFSLNFEINAILYDEGLAIKCRELFEADIKESFELTKELYEKRKTWTRIRESVSRLLSPIL</sequence>
<dbReference type="NCBIfam" id="TIGR04265">
    <property type="entry name" value="bac_cardiolipin"/>
    <property type="match status" value="1"/>
</dbReference>
<evidence type="ECO:0000256" key="11">
    <source>
        <dbReference type="ARBA" id="ARBA00023264"/>
    </source>
</evidence>
<keyword evidence="10 12" id="KW-0594">Phospholipid biosynthesis</keyword>
<reference evidence="15 16" key="1">
    <citation type="submission" date="2020-08" db="EMBL/GenBank/DDBJ databases">
        <title>A Genomic Blueprint of the Chicken Gut Microbiome.</title>
        <authorList>
            <person name="Gilroy R."/>
            <person name="Ravi A."/>
            <person name="Getino M."/>
            <person name="Pursley I."/>
            <person name="Horton D.L."/>
            <person name="Alikhan N.-F."/>
            <person name="Baker D."/>
            <person name="Gharbi K."/>
            <person name="Hall N."/>
            <person name="Watson M."/>
            <person name="Adriaenssens E.M."/>
            <person name="Foster-Nyarko E."/>
            <person name="Jarju S."/>
            <person name="Secka A."/>
            <person name="Antonio M."/>
            <person name="Oren A."/>
            <person name="Chaudhuri R."/>
            <person name="La Ragione R.M."/>
            <person name="Hildebrand F."/>
            <person name="Pallen M.J."/>
        </authorList>
    </citation>
    <scope>NUCLEOTIDE SEQUENCE [LARGE SCALE GENOMIC DNA]</scope>
    <source>
        <strain evidence="15 16">Sa1YVA6</strain>
    </source>
</reference>
<dbReference type="HAMAP" id="MF_01916">
    <property type="entry name" value="Cardiolipin_synth_Cls"/>
    <property type="match status" value="1"/>
</dbReference>
<evidence type="ECO:0000256" key="6">
    <source>
        <dbReference type="ARBA" id="ARBA00022737"/>
    </source>
</evidence>
<evidence type="ECO:0000259" key="14">
    <source>
        <dbReference type="PROSITE" id="PS50035"/>
    </source>
</evidence>
<evidence type="ECO:0000313" key="15">
    <source>
        <dbReference type="EMBL" id="MBD8034049.1"/>
    </source>
</evidence>
<feature type="active site" evidence="12">
    <location>
        <position position="229"/>
    </location>
</feature>
<keyword evidence="6" id="KW-0677">Repeat</keyword>
<dbReference type="InterPro" id="IPR022924">
    <property type="entry name" value="Cardiolipin_synthase"/>
</dbReference>
<evidence type="ECO:0000256" key="7">
    <source>
        <dbReference type="ARBA" id="ARBA00022989"/>
    </source>
</evidence>
<evidence type="ECO:0000313" key="16">
    <source>
        <dbReference type="Proteomes" id="UP000600565"/>
    </source>
</evidence>
<dbReference type="InterPro" id="IPR027379">
    <property type="entry name" value="CLS_N"/>
</dbReference>
<dbReference type="PROSITE" id="PS50035">
    <property type="entry name" value="PLD"/>
    <property type="match status" value="2"/>
</dbReference>
<evidence type="ECO:0000256" key="5">
    <source>
        <dbReference type="ARBA" id="ARBA00022692"/>
    </source>
</evidence>
<feature type="domain" description="PLD phosphodiesterase" evidence="14">
    <location>
        <begin position="395"/>
        <end position="422"/>
    </location>
</feature>
<keyword evidence="11 12" id="KW-1208">Phospholipid metabolism</keyword>
<comment type="function">
    <text evidence="12">Catalyzes the reversible phosphatidyl group transfer from one phosphatidylglycerol molecule to another to form cardiolipin (CL) (diphosphatidylglycerol) and glycerol.</text>
</comment>
<evidence type="ECO:0000256" key="9">
    <source>
        <dbReference type="ARBA" id="ARBA00023136"/>
    </source>
</evidence>
<evidence type="ECO:0000256" key="3">
    <source>
        <dbReference type="ARBA" id="ARBA00022516"/>
    </source>
</evidence>
<keyword evidence="2 12" id="KW-1003">Cell membrane</keyword>
<feature type="active site" evidence="12">
    <location>
        <position position="402"/>
    </location>
</feature>
<dbReference type="Pfam" id="PF13091">
    <property type="entry name" value="PLDc_2"/>
    <property type="match status" value="2"/>
</dbReference>
<dbReference type="Gene3D" id="3.30.870.10">
    <property type="entry name" value="Endonuclease Chain A"/>
    <property type="match status" value="2"/>
</dbReference>
<proteinExistence type="inferred from homology"/>
<evidence type="ECO:0000256" key="8">
    <source>
        <dbReference type="ARBA" id="ARBA00023098"/>
    </source>
</evidence>
<dbReference type="EMBL" id="JACSPW010000012">
    <property type="protein sequence ID" value="MBD8034049.1"/>
    <property type="molecule type" value="Genomic_DNA"/>
</dbReference>
<feature type="active site" evidence="12">
    <location>
        <position position="400"/>
    </location>
</feature>
<feature type="active site" evidence="12">
    <location>
        <position position="222"/>
    </location>
</feature>
<dbReference type="EC" id="2.7.8.-" evidence="12 13"/>
<comment type="similarity">
    <text evidence="12">Belongs to the phospholipase D family. Cardiolipin synthase subfamily.</text>
</comment>
<keyword evidence="4 12" id="KW-0808">Transferase</keyword>
<dbReference type="SMART" id="SM00155">
    <property type="entry name" value="PLDc"/>
    <property type="match status" value="2"/>
</dbReference>
<keyword evidence="8 12" id="KW-0443">Lipid metabolism</keyword>
<comment type="catalytic activity">
    <reaction evidence="12">
        <text>2 a 1,2-diacyl-sn-glycero-3-phospho-(1'-sn-glycerol) = a cardiolipin + glycerol</text>
        <dbReference type="Rhea" id="RHEA:31451"/>
        <dbReference type="ChEBI" id="CHEBI:17754"/>
        <dbReference type="ChEBI" id="CHEBI:62237"/>
        <dbReference type="ChEBI" id="CHEBI:64716"/>
    </reaction>
</comment>
<evidence type="ECO:0000256" key="12">
    <source>
        <dbReference type="HAMAP-Rule" id="MF_01916"/>
    </source>
</evidence>
<dbReference type="RefSeq" id="WP_191704551.1">
    <property type="nucleotide sequence ID" value="NZ_JACSPW010000012.1"/>
</dbReference>
<accession>A0ABR8XQ15</accession>
<comment type="subcellular location">
    <subcellularLocation>
        <location evidence="1 12">Cell membrane</location>
        <topology evidence="1 12">Multi-pass membrane protein</topology>
    </subcellularLocation>
</comment>
<dbReference type="InterPro" id="IPR030874">
    <property type="entry name" value="Cardiolipin_synth_Firmi"/>
</dbReference>
<dbReference type="InterPro" id="IPR001736">
    <property type="entry name" value="PLipase_D/transphosphatidylase"/>
</dbReference>
<feature type="transmembrane region" description="Helical" evidence="12">
    <location>
        <begin position="34"/>
        <end position="54"/>
    </location>
</feature>
<evidence type="ECO:0000256" key="4">
    <source>
        <dbReference type="ARBA" id="ARBA00022679"/>
    </source>
</evidence>
<keyword evidence="7 12" id="KW-1133">Transmembrane helix</keyword>
<feature type="active site" evidence="12">
    <location>
        <position position="407"/>
    </location>
</feature>
<evidence type="ECO:0000256" key="2">
    <source>
        <dbReference type="ARBA" id="ARBA00022475"/>
    </source>
</evidence>
<evidence type="ECO:0000256" key="1">
    <source>
        <dbReference type="ARBA" id="ARBA00004651"/>
    </source>
</evidence>
<evidence type="ECO:0000256" key="13">
    <source>
        <dbReference type="NCBIfam" id="TIGR04265"/>
    </source>
</evidence>
<dbReference type="PANTHER" id="PTHR21248:SF22">
    <property type="entry name" value="PHOSPHOLIPASE D"/>
    <property type="match status" value="1"/>
</dbReference>
<comment type="caution">
    <text evidence="15">The sequence shown here is derived from an EMBL/GenBank/DDBJ whole genome shotgun (WGS) entry which is preliminary data.</text>
</comment>